<accession>A0A0F9RSD8</accession>
<protein>
    <submittedName>
        <fullName evidence="1">Uncharacterized protein</fullName>
    </submittedName>
</protein>
<proteinExistence type="predicted"/>
<dbReference type="AlphaFoldDB" id="A0A0F9RSD8"/>
<sequence length="134" mass="16191">MDIIAPKKENINSRNIKYLEIVNHEAYIMSYFRMPNNKWYLVMDDHDGGTIDNIERSSFRDVDRQIRELKENGVRIFEPHEIKKYLKSQIPYGDEHVFYDTKVTPYAFYFHGKGNLSVRAEREVRDFKRIRSRK</sequence>
<organism evidence="1">
    <name type="scientific">marine sediment metagenome</name>
    <dbReference type="NCBI Taxonomy" id="412755"/>
    <lineage>
        <taxon>unclassified sequences</taxon>
        <taxon>metagenomes</taxon>
        <taxon>ecological metagenomes</taxon>
    </lineage>
</organism>
<gene>
    <name evidence="1" type="ORF">LCGC14_0560210</name>
</gene>
<evidence type="ECO:0000313" key="1">
    <source>
        <dbReference type="EMBL" id="KKN57649.1"/>
    </source>
</evidence>
<dbReference type="EMBL" id="LAZR01000795">
    <property type="protein sequence ID" value="KKN57649.1"/>
    <property type="molecule type" value="Genomic_DNA"/>
</dbReference>
<comment type="caution">
    <text evidence="1">The sequence shown here is derived from an EMBL/GenBank/DDBJ whole genome shotgun (WGS) entry which is preliminary data.</text>
</comment>
<name>A0A0F9RSD8_9ZZZZ</name>
<reference evidence="1" key="1">
    <citation type="journal article" date="2015" name="Nature">
        <title>Complex archaea that bridge the gap between prokaryotes and eukaryotes.</title>
        <authorList>
            <person name="Spang A."/>
            <person name="Saw J.H."/>
            <person name="Jorgensen S.L."/>
            <person name="Zaremba-Niedzwiedzka K."/>
            <person name="Martijn J."/>
            <person name="Lind A.E."/>
            <person name="van Eijk R."/>
            <person name="Schleper C."/>
            <person name="Guy L."/>
            <person name="Ettema T.J."/>
        </authorList>
    </citation>
    <scope>NUCLEOTIDE SEQUENCE</scope>
</reference>